<dbReference type="EMBL" id="AP027734">
    <property type="protein sequence ID" value="BDZ55490.1"/>
    <property type="molecule type" value="Genomic_DNA"/>
</dbReference>
<keyword evidence="2" id="KW-1185">Reference proteome</keyword>
<sequence length="318" mass="33611">MHVVATADRSGAVPTAVSANVTKRIVLRLSDESGYQILGVPKDVLDERSAPGRAIVDGFETQVAVLGGTANVAEQTKALDGLAARLRAAGAAEVGPVRSLPASFSAAELPGTLLGEPVLGLSDDTLAPIGFEPVGTFAITGPPQSGKTTAMRAVIDAVRRHDPEVRLFHLAGRRAALTDHTEWMRSATTVEEVKALARELVEVIGDATVPGRYLIAVENVTQFADSDAERALKELFQAVNRSDHFLVGDADVSNLSSGFGFVGDFKAGRRGIALKPDAYDGDSVFKTPFPKVKRADFPEGRGFFVQNGRVALVQLPQG</sequence>
<name>A0ABM8H3W2_9MICO</name>
<evidence type="ECO:0008006" key="3">
    <source>
        <dbReference type="Google" id="ProtNLM"/>
    </source>
</evidence>
<dbReference type="RefSeq" id="WP_286329749.1">
    <property type="nucleotide sequence ID" value="NZ_AP027734.1"/>
</dbReference>
<evidence type="ECO:0000313" key="1">
    <source>
        <dbReference type="EMBL" id="BDZ55490.1"/>
    </source>
</evidence>
<evidence type="ECO:0000313" key="2">
    <source>
        <dbReference type="Proteomes" id="UP001321477"/>
    </source>
</evidence>
<accession>A0ABM8H3W2</accession>
<organism evidence="1 2">
    <name type="scientific">Agromyces marinus</name>
    <dbReference type="NCBI Taxonomy" id="1389020"/>
    <lineage>
        <taxon>Bacteria</taxon>
        <taxon>Bacillati</taxon>
        <taxon>Actinomycetota</taxon>
        <taxon>Actinomycetes</taxon>
        <taxon>Micrococcales</taxon>
        <taxon>Microbacteriaceae</taxon>
        <taxon>Agromyces</taxon>
    </lineage>
</organism>
<dbReference type="InterPro" id="IPR027417">
    <property type="entry name" value="P-loop_NTPase"/>
</dbReference>
<reference evidence="2" key="1">
    <citation type="journal article" date="2019" name="Int. J. Syst. Evol. Microbiol.">
        <title>The Global Catalogue of Microorganisms (GCM) 10K type strain sequencing project: providing services to taxonomists for standard genome sequencing and annotation.</title>
        <authorList>
            <consortium name="The Broad Institute Genomics Platform"/>
            <consortium name="The Broad Institute Genome Sequencing Center for Infectious Disease"/>
            <person name="Wu L."/>
            <person name="Ma J."/>
        </authorList>
    </citation>
    <scope>NUCLEOTIDE SEQUENCE [LARGE SCALE GENOMIC DNA]</scope>
    <source>
        <strain evidence="2">NBRC 109019</strain>
    </source>
</reference>
<protein>
    <recommendedName>
        <fullName evidence="3">FtsK domain-containing protein</fullName>
    </recommendedName>
</protein>
<dbReference type="Proteomes" id="UP001321477">
    <property type="component" value="Chromosome"/>
</dbReference>
<gene>
    <name evidence="1" type="ORF">GCM10025870_25630</name>
</gene>
<dbReference type="Gene3D" id="3.40.50.300">
    <property type="entry name" value="P-loop containing nucleotide triphosphate hydrolases"/>
    <property type="match status" value="2"/>
</dbReference>
<proteinExistence type="predicted"/>
<dbReference type="SUPFAM" id="SSF52540">
    <property type="entry name" value="P-loop containing nucleoside triphosphate hydrolases"/>
    <property type="match status" value="1"/>
</dbReference>